<evidence type="ECO:0008006" key="4">
    <source>
        <dbReference type="Google" id="ProtNLM"/>
    </source>
</evidence>
<dbReference type="Gene3D" id="3.50.30.40">
    <property type="entry name" value="Ribonuclease E inhibitor RraA/RraA-like"/>
    <property type="match status" value="1"/>
</dbReference>
<organism evidence="2 3">
    <name type="scientific">Fraxinus pennsylvanica</name>
    <dbReference type="NCBI Taxonomy" id="56036"/>
    <lineage>
        <taxon>Eukaryota</taxon>
        <taxon>Viridiplantae</taxon>
        <taxon>Streptophyta</taxon>
        <taxon>Embryophyta</taxon>
        <taxon>Tracheophyta</taxon>
        <taxon>Spermatophyta</taxon>
        <taxon>Magnoliopsida</taxon>
        <taxon>eudicotyledons</taxon>
        <taxon>Gunneridae</taxon>
        <taxon>Pentapetalae</taxon>
        <taxon>asterids</taxon>
        <taxon>lamiids</taxon>
        <taxon>Lamiales</taxon>
        <taxon>Oleaceae</taxon>
        <taxon>Oleeae</taxon>
        <taxon>Fraxinus</taxon>
    </lineage>
</organism>
<protein>
    <recommendedName>
        <fullName evidence="4">4-hydroxy-4-methyl-2-oxoglutarate aldolase</fullName>
    </recommendedName>
</protein>
<feature type="binding site" evidence="1">
    <location>
        <position position="152"/>
    </location>
    <ligand>
        <name>Mg(2+)</name>
        <dbReference type="ChEBI" id="CHEBI:18420"/>
    </ligand>
</feature>
<dbReference type="SUPFAM" id="SSF89562">
    <property type="entry name" value="RraA-like"/>
    <property type="match status" value="1"/>
</dbReference>
<sequence length="188" mass="20863">MSEHHFNVLRSTQPQPGLSWTIEFLNRIMEKSILQQHSFPCNLSSSRFNYSRNASKNNKSLASCLQALTPIVKRAIRMVSFATDGNGGQSKLLALKVFEDNVLVREFLRRNGRVLVVDGGGSLRCAILGGNPGVQTLNNGWVGKVVNGCTRDVDEIYDCDIGVRALAPHPVRANKKRIGEKHEFDQNS</sequence>
<reference evidence="2" key="1">
    <citation type="submission" date="2023-05" db="EMBL/GenBank/DDBJ databases">
        <authorList>
            <person name="Huff M."/>
        </authorList>
    </citation>
    <scope>NUCLEOTIDE SEQUENCE</scope>
</reference>
<dbReference type="Proteomes" id="UP000834106">
    <property type="component" value="Chromosome 5"/>
</dbReference>
<evidence type="ECO:0000313" key="2">
    <source>
        <dbReference type="EMBL" id="CAI9762412.1"/>
    </source>
</evidence>
<dbReference type="PANTHER" id="PTHR33254:SF17">
    <property type="entry name" value="4-HYDROXY-4-METHYL-2-OXOGLUTARATE ALDOLASE 1-RELATED"/>
    <property type="match status" value="1"/>
</dbReference>
<keyword evidence="3" id="KW-1185">Reference proteome</keyword>
<comment type="cofactor">
    <cofactor evidence="1">
        <name>Mg(2+)</name>
        <dbReference type="ChEBI" id="CHEBI:18420"/>
    </cofactor>
</comment>
<proteinExistence type="predicted"/>
<gene>
    <name evidence="2" type="ORF">FPE_LOCUS9842</name>
</gene>
<name>A0AAD1Z8E7_9LAMI</name>
<dbReference type="AlphaFoldDB" id="A0AAD1Z8E7"/>
<feature type="binding site" evidence="1">
    <location>
        <position position="151"/>
    </location>
    <ligand>
        <name>substrate</name>
    </ligand>
</feature>
<keyword evidence="1" id="KW-0479">Metal-binding</keyword>
<dbReference type="PANTHER" id="PTHR33254">
    <property type="entry name" value="4-HYDROXY-4-METHYL-2-OXOGLUTARATE ALDOLASE 3-RELATED"/>
    <property type="match status" value="1"/>
</dbReference>
<dbReference type="GO" id="GO:0046872">
    <property type="term" value="F:metal ion binding"/>
    <property type="evidence" value="ECO:0007669"/>
    <property type="project" value="UniProtKB-KW"/>
</dbReference>
<evidence type="ECO:0000256" key="1">
    <source>
        <dbReference type="PIRSR" id="PIRSR605493-1"/>
    </source>
</evidence>
<evidence type="ECO:0000313" key="3">
    <source>
        <dbReference type="Proteomes" id="UP000834106"/>
    </source>
</evidence>
<keyword evidence="1" id="KW-0460">Magnesium</keyword>
<accession>A0AAD1Z8E7</accession>
<dbReference type="InterPro" id="IPR036704">
    <property type="entry name" value="RraA/RraA-like_sf"/>
</dbReference>
<dbReference type="Pfam" id="PF03737">
    <property type="entry name" value="RraA-like"/>
    <property type="match status" value="1"/>
</dbReference>
<feature type="binding site" evidence="1">
    <location>
        <begin position="129"/>
        <end position="132"/>
    </location>
    <ligand>
        <name>substrate</name>
    </ligand>
</feature>
<dbReference type="EMBL" id="OU503040">
    <property type="protein sequence ID" value="CAI9762412.1"/>
    <property type="molecule type" value="Genomic_DNA"/>
</dbReference>
<dbReference type="CDD" id="cd16841">
    <property type="entry name" value="RraA_family"/>
    <property type="match status" value="1"/>
</dbReference>
<dbReference type="InterPro" id="IPR005493">
    <property type="entry name" value="RraA/RraA-like"/>
</dbReference>